<comment type="caution">
    <text evidence="1">The sequence shown here is derived from an EMBL/GenBank/DDBJ whole genome shotgun (WGS) entry which is preliminary data.</text>
</comment>
<proteinExistence type="predicted"/>
<gene>
    <name evidence="1" type="ORF">S03H2_04473</name>
</gene>
<evidence type="ECO:0000313" key="1">
    <source>
        <dbReference type="EMBL" id="GAH20664.1"/>
    </source>
</evidence>
<sequence>MQPSNLGPMCTCTFRYPVEYDKAMKKIFRQWEFNVGPTSFAQIKRLIFYRGLQSFVDEEGKIDI</sequence>
<reference evidence="1" key="1">
    <citation type="journal article" date="2014" name="Front. Microbiol.">
        <title>High frequency of phylogenetically diverse reductive dehalogenase-homologous genes in deep subseafloor sedimentary metagenomes.</title>
        <authorList>
            <person name="Kawai M."/>
            <person name="Futagami T."/>
            <person name="Toyoda A."/>
            <person name="Takaki Y."/>
            <person name="Nishi S."/>
            <person name="Hori S."/>
            <person name="Arai W."/>
            <person name="Tsubouchi T."/>
            <person name="Morono Y."/>
            <person name="Uchiyama I."/>
            <person name="Ito T."/>
            <person name="Fujiyama A."/>
            <person name="Inagaki F."/>
            <person name="Takami H."/>
        </authorList>
    </citation>
    <scope>NUCLEOTIDE SEQUENCE</scope>
    <source>
        <strain evidence="1">Expedition CK06-06</strain>
    </source>
</reference>
<protein>
    <submittedName>
        <fullName evidence="1">Uncharacterized protein</fullName>
    </submittedName>
</protein>
<dbReference type="AlphaFoldDB" id="X1EU24"/>
<name>X1EU24_9ZZZZ</name>
<dbReference type="EMBL" id="BARU01001778">
    <property type="protein sequence ID" value="GAH20664.1"/>
    <property type="molecule type" value="Genomic_DNA"/>
</dbReference>
<accession>X1EU24</accession>
<organism evidence="1">
    <name type="scientific">marine sediment metagenome</name>
    <dbReference type="NCBI Taxonomy" id="412755"/>
    <lineage>
        <taxon>unclassified sequences</taxon>
        <taxon>metagenomes</taxon>
        <taxon>ecological metagenomes</taxon>
    </lineage>
</organism>